<sequence length="579" mass="61973">MHDEQALDLVIRGGLLMDGHGGAPRVADIGVRGALIAEIGDIAPGAAAEIDARGKIVTPGFVDIHTHYDGQIIWNSRLAPSSWHGVTTVVMGNCGVGFAPVRAADRGNLIELMEGVEDIPGIALHEGLDWAWETFPDFLRATERIEHDIDFCAQLPHAALRVYVMGERALRLEMATPEDIARMRSLAAEAMRHGAIGFSTSRSINHRSVTGDPMPSLRAAEEELTGIAMGLADAGGGVLEIIIDFDDPDMLEAEFGMMRRLVEKSGRPLSFSLMQKHGNKDGWRRLLALTAQAAADGLPIRAQVAPRGVGVLLGLQGSRNVFSDCASYKAIAQLALDERVRRMRDPALRAQLLRELRESQDTPLGKRLNEFDNIFPLGNPPCYDPGPERSIAALARRAGADPAELAYDCLLEEDGKALLFSPFANYADQNLDACAQMLADPNTVIGLGDGGAHVALISDASFPTFLLKHWGGGAGRPAFDLPWLVKRQTADTARAVGLHDRGVLEVGKKADINVIDPATIDPGVPVMNMDLPAGKGRYLQKPSGYVATIVSGVVVYRDAAATGALPGRLVRMAAEPAAA</sequence>
<name>A0A0C6NZT5_BORBO</name>
<gene>
    <name evidence="2" type="ORF">BN112_0588</name>
</gene>
<dbReference type="HOGENOM" id="CLU_016107_2_1_4"/>
<dbReference type="Gene3D" id="3.20.20.140">
    <property type="entry name" value="Metal-dependent hydrolases"/>
    <property type="match status" value="1"/>
</dbReference>
<dbReference type="AlphaFoldDB" id="A0A0C6NZT5"/>
<dbReference type="CDD" id="cd01297">
    <property type="entry name" value="D-aminoacylase"/>
    <property type="match status" value="1"/>
</dbReference>
<evidence type="ECO:0000313" key="3">
    <source>
        <dbReference type="Proteomes" id="UP000007564"/>
    </source>
</evidence>
<accession>A0A0C6NZT5</accession>
<dbReference type="SUPFAM" id="SSF51338">
    <property type="entry name" value="Composite domain of metallo-dependent hydrolases"/>
    <property type="match status" value="1"/>
</dbReference>
<dbReference type="EMBL" id="HE965806">
    <property type="protein sequence ID" value="CCJ52506.1"/>
    <property type="molecule type" value="Genomic_DNA"/>
</dbReference>
<dbReference type="KEGG" id="bbh:BN112_0588"/>
<protein>
    <recommendedName>
        <fullName evidence="1">Amidohydrolase 3 domain-containing protein</fullName>
    </recommendedName>
</protein>
<evidence type="ECO:0000313" key="2">
    <source>
        <dbReference type="EMBL" id="CCJ52506.1"/>
    </source>
</evidence>
<dbReference type="Gene3D" id="2.30.40.10">
    <property type="entry name" value="Urease, subunit C, domain 1"/>
    <property type="match status" value="1"/>
</dbReference>
<feature type="domain" description="Amidohydrolase 3" evidence="1">
    <location>
        <begin position="49"/>
        <end position="556"/>
    </location>
</feature>
<dbReference type="GO" id="GO:0005829">
    <property type="term" value="C:cytosol"/>
    <property type="evidence" value="ECO:0007669"/>
    <property type="project" value="TreeGrafter"/>
</dbReference>
<proteinExistence type="predicted"/>
<dbReference type="GO" id="GO:0016812">
    <property type="term" value="F:hydrolase activity, acting on carbon-nitrogen (but not peptide) bonds, in cyclic amides"/>
    <property type="evidence" value="ECO:0007669"/>
    <property type="project" value="TreeGrafter"/>
</dbReference>
<reference evidence="2 3" key="1">
    <citation type="journal article" date="2012" name="BMC Genomics">
        <title>Comparative genomics of the classical Bordetella subspecies: the evolution and exchange of virulence-associated diversity amongst closely related pathogens.</title>
        <authorList>
            <person name="Park J."/>
            <person name="Zhang Y."/>
            <person name="Buboltz A.M."/>
            <person name="Zhang X."/>
            <person name="Schuster S.C."/>
            <person name="Ahuja U."/>
            <person name="Liu M."/>
            <person name="Miller J.F."/>
            <person name="Sebaihia M."/>
            <person name="Bentley S.D."/>
            <person name="Parkhill J."/>
            <person name="Harvill E.T."/>
        </authorList>
    </citation>
    <scope>NUCLEOTIDE SEQUENCE [LARGE SCALE GENOMIC DNA]</scope>
    <source>
        <strain evidence="2 3">253</strain>
    </source>
</reference>
<organism evidence="2 3">
    <name type="scientific">Bordetella bronchiseptica 253</name>
    <dbReference type="NCBI Taxonomy" id="568707"/>
    <lineage>
        <taxon>Bacteria</taxon>
        <taxon>Pseudomonadati</taxon>
        <taxon>Pseudomonadota</taxon>
        <taxon>Betaproteobacteria</taxon>
        <taxon>Burkholderiales</taxon>
        <taxon>Alcaligenaceae</taxon>
        <taxon>Bordetella</taxon>
    </lineage>
</organism>
<dbReference type="SUPFAM" id="SSF51556">
    <property type="entry name" value="Metallo-dependent hydrolases"/>
    <property type="match status" value="1"/>
</dbReference>
<dbReference type="Pfam" id="PF07969">
    <property type="entry name" value="Amidohydro_3"/>
    <property type="match status" value="1"/>
</dbReference>
<dbReference type="InterPro" id="IPR013108">
    <property type="entry name" value="Amidohydro_3"/>
</dbReference>
<dbReference type="GeneID" id="56478895"/>
<dbReference type="InterPro" id="IPR011059">
    <property type="entry name" value="Metal-dep_hydrolase_composite"/>
</dbReference>
<dbReference type="RefSeq" id="WP_010926642.1">
    <property type="nucleotide sequence ID" value="NC_019382.1"/>
</dbReference>
<dbReference type="InterPro" id="IPR032466">
    <property type="entry name" value="Metal_Hydrolase"/>
</dbReference>
<dbReference type="PANTHER" id="PTHR11647">
    <property type="entry name" value="HYDRANTOINASE/DIHYDROPYRIMIDINASE FAMILY MEMBER"/>
    <property type="match status" value="1"/>
</dbReference>
<evidence type="ECO:0000259" key="1">
    <source>
        <dbReference type="Pfam" id="PF07969"/>
    </source>
</evidence>
<dbReference type="OrthoDB" id="9766983at2"/>
<dbReference type="PANTHER" id="PTHR11647:SF1">
    <property type="entry name" value="COLLAPSIN RESPONSE MEDIATOR PROTEIN"/>
    <property type="match status" value="1"/>
</dbReference>
<dbReference type="InterPro" id="IPR050378">
    <property type="entry name" value="Metallo-dep_Hydrolases_sf"/>
</dbReference>
<dbReference type="Proteomes" id="UP000007564">
    <property type="component" value="Chromosome"/>
</dbReference>